<evidence type="ECO:0000313" key="1">
    <source>
        <dbReference type="EMBL" id="KYG07999.1"/>
    </source>
</evidence>
<sequence length="356" mass="39772">MTTALPFPSPAPRVSATLAATDYFRRSPARLRGRADHKEWHHFLVHTEGAHLLVNFNLVDDRWAPDPRRAEVARLIALARTDAWDGGVDRFADGEVEVVPGRIDARFGESWLRFDRGRYLLSIALRDRPLAAELELVPTTTPALSANQPLSPERSLSWLFVPRLVARGTITAGSVTRRVEAAPAYHDHNWGHFLWGDDFSWEWGSALPWDPANAWSVVHVRMTDRGRSAARYQGLFLWRGSEPLRVFRDEEIRVAYDGCFDVGRPLRVPRVMALLASGAASDVPRRMEVVARGDGDELRLRFAPEAVAQVVMPSERDLEAVTVLNEVSGRAALSGRVRGVEVAMEGPGVFEFLRDG</sequence>
<protein>
    <recommendedName>
        <fullName evidence="3">AttH domain-containing protein</fullName>
    </recommendedName>
</protein>
<dbReference type="EMBL" id="JEME01001127">
    <property type="protein sequence ID" value="KYG07999.1"/>
    <property type="molecule type" value="Genomic_DNA"/>
</dbReference>
<organism evidence="1 2">
    <name type="scientific">Sorangium cellulosum</name>
    <name type="common">Polyangium cellulosum</name>
    <dbReference type="NCBI Taxonomy" id="56"/>
    <lineage>
        <taxon>Bacteria</taxon>
        <taxon>Pseudomonadati</taxon>
        <taxon>Myxococcota</taxon>
        <taxon>Polyangia</taxon>
        <taxon>Polyangiales</taxon>
        <taxon>Polyangiaceae</taxon>
        <taxon>Sorangium</taxon>
    </lineage>
</organism>
<gene>
    <name evidence="1" type="ORF">BE21_26175</name>
</gene>
<evidence type="ECO:0000313" key="2">
    <source>
        <dbReference type="Proteomes" id="UP000075502"/>
    </source>
</evidence>
<dbReference type="Gene3D" id="2.40.370.10">
    <property type="entry name" value="AttH-like domain"/>
    <property type="match status" value="1"/>
</dbReference>
<dbReference type="InterPro" id="IPR023374">
    <property type="entry name" value="AttH-like_dom_sf"/>
</dbReference>
<evidence type="ECO:0008006" key="3">
    <source>
        <dbReference type="Google" id="ProtNLM"/>
    </source>
</evidence>
<reference evidence="1 2" key="1">
    <citation type="submission" date="2014-02" db="EMBL/GenBank/DDBJ databases">
        <title>The small core and large imbalanced accessory genome model reveals a collaborative survival strategy of Sorangium cellulosum strains in nature.</title>
        <authorList>
            <person name="Han K."/>
            <person name="Peng R."/>
            <person name="Blom J."/>
            <person name="Li Y.-Z."/>
        </authorList>
    </citation>
    <scope>NUCLEOTIDE SEQUENCE [LARGE SCALE GENOMIC DNA]</scope>
    <source>
        <strain evidence="1 2">So0007-03</strain>
    </source>
</reference>
<proteinExistence type="predicted"/>
<name>A0A150TTG9_SORCE</name>
<dbReference type="AlphaFoldDB" id="A0A150TTG9"/>
<comment type="caution">
    <text evidence="1">The sequence shown here is derived from an EMBL/GenBank/DDBJ whole genome shotgun (WGS) entry which is preliminary data.</text>
</comment>
<accession>A0A150TTG9</accession>
<dbReference type="SUPFAM" id="SSF159245">
    <property type="entry name" value="AttH-like"/>
    <property type="match status" value="1"/>
</dbReference>
<dbReference type="Proteomes" id="UP000075502">
    <property type="component" value="Unassembled WGS sequence"/>
</dbReference>